<proteinExistence type="inferred from homology"/>
<feature type="transmembrane region" description="Helical" evidence="13">
    <location>
        <begin position="778"/>
        <end position="801"/>
    </location>
</feature>
<evidence type="ECO:0000256" key="1">
    <source>
        <dbReference type="ARBA" id="ARBA00004141"/>
    </source>
</evidence>
<keyword evidence="4" id="KW-0677">Repeat</keyword>
<dbReference type="PANTHER" id="PTHR24186">
    <property type="entry name" value="PROTEIN PHOSPHATASE 1 REGULATORY SUBUNIT"/>
    <property type="match status" value="1"/>
</dbReference>
<keyword evidence="6 13" id="KW-1133">Transmembrane helix</keyword>
<dbReference type="Proteomes" id="UP000712281">
    <property type="component" value="Unassembled WGS sequence"/>
</dbReference>
<evidence type="ECO:0000313" key="15">
    <source>
        <dbReference type="EMBL" id="KAF2617626.1"/>
    </source>
</evidence>
<dbReference type="SUPFAM" id="SSF51126">
    <property type="entry name" value="Pectin lyase-like"/>
    <property type="match status" value="1"/>
</dbReference>
<evidence type="ECO:0000313" key="16">
    <source>
        <dbReference type="Proteomes" id="UP000712281"/>
    </source>
</evidence>
<gene>
    <name evidence="15" type="ORF">F2Q68_00038356</name>
</gene>
<keyword evidence="9 12" id="KW-0326">Glycosidase</keyword>
<dbReference type="Pfam" id="PF12796">
    <property type="entry name" value="Ank_2"/>
    <property type="match status" value="2"/>
</dbReference>
<dbReference type="Gene3D" id="2.160.20.10">
    <property type="entry name" value="Single-stranded right-handed beta-helix, Pectin lyase-like"/>
    <property type="match status" value="1"/>
</dbReference>
<dbReference type="AlphaFoldDB" id="A0A8S9MJS5"/>
<evidence type="ECO:0000256" key="4">
    <source>
        <dbReference type="ARBA" id="ARBA00022737"/>
    </source>
</evidence>
<protein>
    <recommendedName>
        <fullName evidence="14">PGG domain-containing protein</fullName>
    </recommendedName>
</protein>
<dbReference type="FunFam" id="2.160.20.10:FF:000111">
    <property type="entry name" value="Pectin lyase-like superfamily protein"/>
    <property type="match status" value="1"/>
</dbReference>
<keyword evidence="5 12" id="KW-0378">Hydrolase</keyword>
<dbReference type="GO" id="GO:0005975">
    <property type="term" value="P:carbohydrate metabolic process"/>
    <property type="evidence" value="ECO:0007669"/>
    <property type="project" value="InterPro"/>
</dbReference>
<feature type="repeat" description="ANK" evidence="10">
    <location>
        <begin position="515"/>
        <end position="544"/>
    </location>
</feature>
<dbReference type="Pfam" id="PF13962">
    <property type="entry name" value="PGG"/>
    <property type="match status" value="1"/>
</dbReference>
<feature type="repeat" description="ANK" evidence="10">
    <location>
        <begin position="546"/>
        <end position="578"/>
    </location>
</feature>
<dbReference type="InterPro" id="IPR002110">
    <property type="entry name" value="Ankyrin_rpt"/>
</dbReference>
<feature type="repeat" description="ANK" evidence="10">
    <location>
        <begin position="614"/>
        <end position="636"/>
    </location>
</feature>
<dbReference type="SMART" id="SM00248">
    <property type="entry name" value="ANK"/>
    <property type="match status" value="8"/>
</dbReference>
<dbReference type="InterPro" id="IPR011050">
    <property type="entry name" value="Pectin_lyase_fold/virulence"/>
</dbReference>
<evidence type="ECO:0000256" key="2">
    <source>
        <dbReference type="ARBA" id="ARBA00008834"/>
    </source>
</evidence>
<reference evidence="15" key="1">
    <citation type="submission" date="2019-12" db="EMBL/GenBank/DDBJ databases">
        <title>Genome sequencing and annotation of Brassica cretica.</title>
        <authorList>
            <person name="Studholme D.J."/>
            <person name="Sarris P.F."/>
        </authorList>
    </citation>
    <scope>NUCLEOTIDE SEQUENCE</scope>
    <source>
        <strain evidence="15">PFS-001/15</strain>
        <tissue evidence="15">Leaf</tissue>
    </source>
</reference>
<evidence type="ECO:0000256" key="9">
    <source>
        <dbReference type="ARBA" id="ARBA00023295"/>
    </source>
</evidence>
<dbReference type="EMBL" id="QGKW02000007">
    <property type="protein sequence ID" value="KAF2617626.1"/>
    <property type="molecule type" value="Genomic_DNA"/>
</dbReference>
<dbReference type="InterPro" id="IPR036770">
    <property type="entry name" value="Ankyrin_rpt-contain_sf"/>
</dbReference>
<evidence type="ECO:0000259" key="14">
    <source>
        <dbReference type="Pfam" id="PF13962"/>
    </source>
</evidence>
<feature type="repeat" description="ANK" evidence="10">
    <location>
        <begin position="443"/>
        <end position="466"/>
    </location>
</feature>
<feature type="repeat" description="ANK" evidence="10">
    <location>
        <begin position="478"/>
        <end position="510"/>
    </location>
</feature>
<feature type="transmembrane region" description="Helical" evidence="13">
    <location>
        <begin position="848"/>
        <end position="873"/>
    </location>
</feature>
<dbReference type="PROSITE" id="PS50088">
    <property type="entry name" value="ANK_REPEAT"/>
    <property type="match status" value="5"/>
</dbReference>
<dbReference type="PROSITE" id="PS00502">
    <property type="entry name" value="POLYGALACTURONASE"/>
    <property type="match status" value="1"/>
</dbReference>
<evidence type="ECO:0000256" key="6">
    <source>
        <dbReference type="ARBA" id="ARBA00022989"/>
    </source>
</evidence>
<organism evidence="15 16">
    <name type="scientific">Brassica cretica</name>
    <name type="common">Mustard</name>
    <dbReference type="NCBI Taxonomy" id="69181"/>
    <lineage>
        <taxon>Eukaryota</taxon>
        <taxon>Viridiplantae</taxon>
        <taxon>Streptophyta</taxon>
        <taxon>Embryophyta</taxon>
        <taxon>Tracheophyta</taxon>
        <taxon>Spermatophyta</taxon>
        <taxon>Magnoliopsida</taxon>
        <taxon>eudicotyledons</taxon>
        <taxon>Gunneridae</taxon>
        <taxon>Pentapetalae</taxon>
        <taxon>rosids</taxon>
        <taxon>malvids</taxon>
        <taxon>Brassicales</taxon>
        <taxon>Brassicaceae</taxon>
        <taxon>Brassiceae</taxon>
        <taxon>Brassica</taxon>
    </lineage>
</organism>
<evidence type="ECO:0000256" key="5">
    <source>
        <dbReference type="ARBA" id="ARBA00022801"/>
    </source>
</evidence>
<comment type="subcellular location">
    <subcellularLocation>
        <location evidence="1">Membrane</location>
        <topology evidence="1">Multi-pass membrane protein</topology>
    </subcellularLocation>
</comment>
<name>A0A8S9MJS5_BRACR</name>
<evidence type="ECO:0000256" key="13">
    <source>
        <dbReference type="SAM" id="Phobius"/>
    </source>
</evidence>
<keyword evidence="8 13" id="KW-0472">Membrane</keyword>
<evidence type="ECO:0000256" key="8">
    <source>
        <dbReference type="ARBA" id="ARBA00023136"/>
    </source>
</evidence>
<feature type="transmembrane region" description="Helical" evidence="13">
    <location>
        <begin position="732"/>
        <end position="758"/>
    </location>
</feature>
<dbReference type="SUPFAM" id="SSF48403">
    <property type="entry name" value="Ankyrin repeat"/>
    <property type="match status" value="1"/>
</dbReference>
<evidence type="ECO:0000256" key="3">
    <source>
        <dbReference type="ARBA" id="ARBA00022692"/>
    </source>
</evidence>
<comment type="caution">
    <text evidence="15">The sequence shown here is derived from an EMBL/GenBank/DDBJ whole genome shotgun (WGS) entry which is preliminary data.</text>
</comment>
<dbReference type="Pfam" id="PF00295">
    <property type="entry name" value="Glyco_hydro_28"/>
    <property type="match status" value="1"/>
</dbReference>
<feature type="transmembrane region" description="Helical" evidence="13">
    <location>
        <begin position="822"/>
        <end position="842"/>
    </location>
</feature>
<keyword evidence="3 13" id="KW-0812">Transmembrane</keyword>
<dbReference type="PROSITE" id="PS50297">
    <property type="entry name" value="ANK_REP_REGION"/>
    <property type="match status" value="5"/>
</dbReference>
<evidence type="ECO:0000256" key="11">
    <source>
        <dbReference type="PROSITE-ProRule" id="PRU10052"/>
    </source>
</evidence>
<feature type="active site" evidence="11">
    <location>
        <position position="178"/>
    </location>
</feature>
<accession>A0A8S9MJS5</accession>
<dbReference type="GO" id="GO:0004650">
    <property type="term" value="F:polygalacturonase activity"/>
    <property type="evidence" value="ECO:0007669"/>
    <property type="project" value="InterPro"/>
</dbReference>
<dbReference type="Gene3D" id="1.25.40.20">
    <property type="entry name" value="Ankyrin repeat-containing domain"/>
    <property type="match status" value="3"/>
</dbReference>
<evidence type="ECO:0000256" key="12">
    <source>
        <dbReference type="RuleBase" id="RU361169"/>
    </source>
</evidence>
<feature type="domain" description="PGG" evidence="14">
    <location>
        <begin position="728"/>
        <end position="841"/>
    </location>
</feature>
<dbReference type="SMART" id="SM00710">
    <property type="entry name" value="PbH1"/>
    <property type="match status" value="3"/>
</dbReference>
<dbReference type="GO" id="GO:0005886">
    <property type="term" value="C:plasma membrane"/>
    <property type="evidence" value="ECO:0007669"/>
    <property type="project" value="TreeGrafter"/>
</dbReference>
<sequence length="918" mass="99857">MMVPTGTFLVKAITFGGPCKSELKFQVAGTVVAPADYREFRNSGYWILFKKVSKFSLVGGTFDARANGFWACRKSGQNCPPGVRSISFSSANDVIISGVKSMNSQITHMTLNGCSNVAVRNVKLVAPKNSPNTDGLDVQLSTGVTFTGSTVQTGDDCVAIGPGTHNFLISKLACGPGHGVSIGSLAKELNEDGVENVTLSSSVFTGTQNGVRIKSWARLSTGFVKNVFFQDLIMKNFQNPIIIDQNYCPSHKGCPTEHSGVKISQVTYKNIQGTSATKQAMKLVCSKSNPCTDITLQDIKLIYKKGTPATSYCFNALGTSIGNSIEVQDSLRCVGTENHPRKGRPLEKQVSFQHGTEGRAMERQRSLRGFVEKQKSFRVVIERQLSFMNGERKMKKNESPGKRGDSPLHIAARTGNLGKVMESIRGCNGAEELKELLSKQNLEGETPLYTAADNGHSLVVEEMLKHMNLETASIAARNGFDPFHVAAKQGHLETLKRLLETFPNLAMTTDLLCTTALHTAATQGHIDVVNLLLKTDSHLAKIAKNNGKTALHSAARMGHVEVVKSLIGNDASIGFRTDKKGQTALHMAVKGKHEGIVLELVRPDPKVLSVEDNKGNTPLHIATKKGRTKIVRCLVSFDGINLNALNKAGDTALDIAEKIGNAELVLVLKEAGAATAKDLGKPQNPAKHLKQTVSDIRHEVQSQLQQSRQTGARVQRIAKRLKKLHINGLNNAINSATVVAVLIATVAFAAIFTIPGQYEEDRTKGPLVLGEARIANEAPFLVFFIFDSLALFISLAVVVVQTSVVVIEQKAKKKLVFVINKLMWLACLFISIAFVSLSFIVVGKEDMWLAICATVIGGTIMLTTIGAMCYCVVMHRIEECKLKQMRKERSKSRSFSLSHMPSESDILNGELNKRMYAL</sequence>
<dbReference type="InterPro" id="IPR012334">
    <property type="entry name" value="Pectin_lyas_fold"/>
</dbReference>
<dbReference type="InterPro" id="IPR026961">
    <property type="entry name" value="PGG_dom"/>
</dbReference>
<dbReference type="InterPro" id="IPR006626">
    <property type="entry name" value="PbH1"/>
</dbReference>
<evidence type="ECO:0000256" key="7">
    <source>
        <dbReference type="ARBA" id="ARBA00023043"/>
    </source>
</evidence>
<keyword evidence="7 10" id="KW-0040">ANK repeat</keyword>
<dbReference type="InterPro" id="IPR000743">
    <property type="entry name" value="Glyco_hydro_28"/>
</dbReference>
<dbReference type="PANTHER" id="PTHR24186:SF17">
    <property type="entry name" value="ANKYRIN REPEAT FAMILY PROTEIN"/>
    <property type="match status" value="1"/>
</dbReference>
<comment type="similarity">
    <text evidence="2 12">Belongs to the glycosyl hydrolase 28 family.</text>
</comment>
<evidence type="ECO:0000256" key="10">
    <source>
        <dbReference type="PROSITE-ProRule" id="PRU00023"/>
    </source>
</evidence>